<dbReference type="GO" id="GO:0051536">
    <property type="term" value="F:iron-sulfur cluster binding"/>
    <property type="evidence" value="ECO:0007669"/>
    <property type="project" value="UniProtKB-KW"/>
</dbReference>
<reference evidence="7" key="1">
    <citation type="journal article" date="2020" name="mSystems">
        <title>Genome- and Community-Level Interaction Insights into Carbon Utilization and Element Cycling Functions of Hydrothermarchaeota in Hydrothermal Sediment.</title>
        <authorList>
            <person name="Zhou Z."/>
            <person name="Liu Y."/>
            <person name="Xu W."/>
            <person name="Pan J."/>
            <person name="Luo Z.H."/>
            <person name="Li M."/>
        </authorList>
    </citation>
    <scope>NUCLEOTIDE SEQUENCE [LARGE SCALE GENOMIC DNA]</scope>
    <source>
        <strain evidence="7">SpSt-413</strain>
    </source>
</reference>
<evidence type="ECO:0000256" key="2">
    <source>
        <dbReference type="ARBA" id="ARBA00022723"/>
    </source>
</evidence>
<accession>A0A7C4AGK4</accession>
<dbReference type="AlphaFoldDB" id="A0A7C4AGK4"/>
<keyword evidence="2 5" id="KW-0479">Metal-binding</keyword>
<keyword evidence="4 5" id="KW-0411">Iron-sulfur</keyword>
<dbReference type="InterPro" id="IPR001080">
    <property type="entry name" value="3Fe4S_ferredoxin"/>
</dbReference>
<evidence type="ECO:0000256" key="3">
    <source>
        <dbReference type="ARBA" id="ARBA00023004"/>
    </source>
</evidence>
<dbReference type="PRINTS" id="PR00352">
    <property type="entry name" value="3FE4SFRDOXIN"/>
</dbReference>
<keyword evidence="5" id="KW-0813">Transport</keyword>
<comment type="caution">
    <text evidence="7">The sequence shown here is derived from an EMBL/GenBank/DDBJ whole genome shotgun (WGS) entry which is preliminary data.</text>
</comment>
<organism evidence="7">
    <name type="scientific">Fundidesulfovibrio putealis</name>
    <dbReference type="NCBI Taxonomy" id="270496"/>
    <lineage>
        <taxon>Bacteria</taxon>
        <taxon>Pseudomonadati</taxon>
        <taxon>Thermodesulfobacteriota</taxon>
        <taxon>Desulfovibrionia</taxon>
        <taxon>Desulfovibrionales</taxon>
        <taxon>Desulfovibrionaceae</taxon>
        <taxon>Fundidesulfovibrio</taxon>
    </lineage>
</organism>
<evidence type="ECO:0000313" key="7">
    <source>
        <dbReference type="EMBL" id="HGG92239.1"/>
    </source>
</evidence>
<sequence length="69" mass="7456">MSHTTVIIPVYLDLVPCHGCGACAEIAPELFGMDTDVERPFLKAPEGPEDMVRQAMAYCPNDCIATDGK</sequence>
<dbReference type="SUPFAM" id="SSF54862">
    <property type="entry name" value="4Fe-4S ferredoxins"/>
    <property type="match status" value="1"/>
</dbReference>
<evidence type="ECO:0000256" key="1">
    <source>
        <dbReference type="ARBA" id="ARBA00003532"/>
    </source>
</evidence>
<dbReference type="Gene3D" id="3.30.70.20">
    <property type="match status" value="1"/>
</dbReference>
<proteinExistence type="predicted"/>
<protein>
    <recommendedName>
        <fullName evidence="5">Ferredoxin</fullName>
    </recommendedName>
</protein>
<keyword evidence="5" id="KW-0249">Electron transport</keyword>
<feature type="domain" description="4Fe-4S ferredoxin-type" evidence="6">
    <location>
        <begin position="8"/>
        <end position="36"/>
    </location>
</feature>
<dbReference type="EMBL" id="DSRP01000328">
    <property type="protein sequence ID" value="HGG92239.1"/>
    <property type="molecule type" value="Genomic_DNA"/>
</dbReference>
<keyword evidence="3 5" id="KW-0408">Iron</keyword>
<dbReference type="PROSITE" id="PS51379">
    <property type="entry name" value="4FE4S_FER_2"/>
    <property type="match status" value="1"/>
</dbReference>
<evidence type="ECO:0000259" key="6">
    <source>
        <dbReference type="PROSITE" id="PS51379"/>
    </source>
</evidence>
<comment type="function">
    <text evidence="1 5">Ferredoxins are iron-sulfur proteins that transfer electrons in a wide variety of metabolic reactions.</text>
</comment>
<dbReference type="GO" id="GO:0005506">
    <property type="term" value="F:iron ion binding"/>
    <property type="evidence" value="ECO:0007669"/>
    <property type="project" value="UniProtKB-UniRule"/>
</dbReference>
<dbReference type="GO" id="GO:0009055">
    <property type="term" value="F:electron transfer activity"/>
    <property type="evidence" value="ECO:0007669"/>
    <property type="project" value="UniProtKB-UniRule"/>
</dbReference>
<name>A0A7C4AGK4_9BACT</name>
<dbReference type="InterPro" id="IPR017896">
    <property type="entry name" value="4Fe4S_Fe-S-bd"/>
</dbReference>
<evidence type="ECO:0000256" key="4">
    <source>
        <dbReference type="ARBA" id="ARBA00023014"/>
    </source>
</evidence>
<gene>
    <name evidence="7" type="ORF">ENR59_04730</name>
</gene>
<evidence type="ECO:0000256" key="5">
    <source>
        <dbReference type="RuleBase" id="RU368020"/>
    </source>
</evidence>
<dbReference type="Pfam" id="PF13370">
    <property type="entry name" value="Fer4_13"/>
    <property type="match status" value="1"/>
</dbReference>